<gene>
    <name evidence="2" type="ORF">A2665_02665</name>
</gene>
<dbReference type="Proteomes" id="UP000177746">
    <property type="component" value="Unassembled WGS sequence"/>
</dbReference>
<dbReference type="EMBL" id="MHVI01000005">
    <property type="protein sequence ID" value="OHA92514.1"/>
    <property type="molecule type" value="Genomic_DNA"/>
</dbReference>
<accession>A0A1G2T5G4</accession>
<name>A0A1G2T5G4_9BACT</name>
<organism evidence="2 3">
    <name type="scientific">Candidatus Zambryskibacteria bacterium RIFCSPHIGHO2_01_FULL_46_30</name>
    <dbReference type="NCBI Taxonomy" id="1802739"/>
    <lineage>
        <taxon>Bacteria</taxon>
        <taxon>Candidatus Zambryskiibacteriota</taxon>
    </lineage>
</organism>
<sequence>MAEEKKPTKAKGGDGDRQAIEQVTFLLVGLVLLAAIITSLLNYIESLGLGTPESLWSKVGGYFLARIWPVWKLVAAIVSVLALWGITHNSWRLRAINIEEKKIYDPLPEVSVQNGDGVAEPKNEKWEKVIKYANSNNVSDWRLAIIEADVMLEELLRTIGYKGESVGEILKSVDKSEFLTIEDAWEAHKVRNAIAHSGGEFQLNERETKRAITLFEKVFKEFQVI</sequence>
<proteinExistence type="predicted"/>
<feature type="transmembrane region" description="Helical" evidence="1">
    <location>
        <begin position="64"/>
        <end position="86"/>
    </location>
</feature>
<comment type="caution">
    <text evidence="2">The sequence shown here is derived from an EMBL/GenBank/DDBJ whole genome shotgun (WGS) entry which is preliminary data.</text>
</comment>
<keyword evidence="1" id="KW-1133">Transmembrane helix</keyword>
<reference evidence="2 3" key="1">
    <citation type="journal article" date="2016" name="Nat. Commun.">
        <title>Thousands of microbial genomes shed light on interconnected biogeochemical processes in an aquifer system.</title>
        <authorList>
            <person name="Anantharaman K."/>
            <person name="Brown C.T."/>
            <person name="Hug L.A."/>
            <person name="Sharon I."/>
            <person name="Castelle C.J."/>
            <person name="Probst A.J."/>
            <person name="Thomas B.C."/>
            <person name="Singh A."/>
            <person name="Wilkins M.J."/>
            <person name="Karaoz U."/>
            <person name="Brodie E.L."/>
            <person name="Williams K.H."/>
            <person name="Hubbard S.S."/>
            <person name="Banfield J.F."/>
        </authorList>
    </citation>
    <scope>NUCLEOTIDE SEQUENCE [LARGE SCALE GENOMIC DNA]</scope>
</reference>
<keyword evidence="1" id="KW-0472">Membrane</keyword>
<keyword evidence="1" id="KW-0812">Transmembrane</keyword>
<evidence type="ECO:0008006" key="4">
    <source>
        <dbReference type="Google" id="ProtNLM"/>
    </source>
</evidence>
<evidence type="ECO:0000313" key="3">
    <source>
        <dbReference type="Proteomes" id="UP000177746"/>
    </source>
</evidence>
<feature type="transmembrane region" description="Helical" evidence="1">
    <location>
        <begin position="23"/>
        <end position="44"/>
    </location>
</feature>
<dbReference type="AlphaFoldDB" id="A0A1G2T5G4"/>
<protein>
    <recommendedName>
        <fullName evidence="4">DUF4145 domain-containing protein</fullName>
    </recommendedName>
</protein>
<evidence type="ECO:0000313" key="2">
    <source>
        <dbReference type="EMBL" id="OHA92514.1"/>
    </source>
</evidence>
<evidence type="ECO:0000256" key="1">
    <source>
        <dbReference type="SAM" id="Phobius"/>
    </source>
</evidence>